<keyword evidence="6" id="KW-0805">Transcription regulation</keyword>
<dbReference type="GeneTree" id="ENSGT00940000155888"/>
<sequence>MWEEHPDVYGVRRSNRSRQEPARLNIGAGGSSDSEGESPKRKTSRKKKENIWKDDDSNDEEEEEEEEEEASDSTDSEQEEKKVRSRRLPARRPQTKSSTVKKQLSQKGRKSRKPESSAEEDDDDDDEDDDDDDEEDTPKRQTRRRGATKVKSYKEDQHDFETDSDDLIEMTGDAGEEQQDDDSETIEKVMDTRIGKKGATGASTTVYAIEENGDPCEGFDPENDEGETQYLIKWKGWSYIHNTWESMDSLTQQKVKGLKKLDNYKKKSEELNSWLRKASPEDVEFHNCQQELTADLNKQFQIVERIIAHSHKTPSSNEPEYLCKWMGLPYSECSWEDGALVRKKFQHCIDSFTNRNSSKTVPSKDCKVLKQRPRFVALKKQPSYIGDENLELRDYQLDGLNWLAHSWCRCNSVILADEMGLGKTIQTISFLSYLFHQHQLYGPFLLVVPLSTLTSWQREFDTWAPDMNVVVYLGDVMSRKTIRDYEWVNHQTKRIRFNALLTTYEILLKDKGVLGNINWAFLGVDEAHRLKNDDSLLYKTLMEFRSNHRLLITGTPLQNSLKELWSLLHFLMPDKFDSWEDFEDEHGKGRENGYQSLHKVLEPFLLRRVKKDVEKSLPAKVEQILRVDMTAQQKQFYKWILTRNYKALAKGTRGSSAGFLNIVMELKKCCNHCFLIKQPEDGDTETQQEHLQSLVRGSGKLVLLDKLLTRLRERGNRVLIFSQMVRMLDILAEYLAKNRYPFQRLDGSIKGEIRKQALDHFNAEGSEDFCFLLSTRAGGLGINLASADTVVIFDSDWNPQNDLQAQARAHRIGQKKQVNIYRLVTKGTVEEDIIERAKKKMVLDHLVIQRMDTTGRTVLDSNSGNTNSNPFNKEELTAILKFGAEDLFKEAEGEESEPQEMDIDEILRLAETRESDQGSSATDELLSQFKVANFSSMEESTPEFEEKPIREWDDIIPEEQRRKIEEEEKQREMEDIFMLPRSRSSNKRAQANDSDSDVGSKLKHRSSGSESETDDSDDDKKPKKRGRPRARKNNVEGFTDAEIRRFIKAYKKFGSPLERLEAIARDSELVDKSIADLKRLGELIHSSCVTAAPKMMHVIIIPAKGPGKRRGINIKISGVQVNAKSIIQHEEEFEPLHKAVPPNPAERNKFKLTCRVKVAHFDVDWDLQDDVQLLLGIYEHGFGNWDLIKTDPDLKLADKILPDDPSKKPQAKQLQARAEYLLKLLKKEQDSTDTSKTGEERKPRVKKENKILKDEQGNDISSPRLSDNPSEEGEVKVSNKMITQVSPVTYRLSYTSVSRLCPVHITAGSEPIPIEGKEDDELDQETFSICKERMRPVKKALKQLDKPDEGLSDQEQLQHTRTCLLKIGDRITECLKAYSDPEHVKIWRRNLWIFVSKFTEFGARKLHKLYKMAQKKRSHEEEANRGDWQRDRKYSYPSNSNQSWQGDRHHPYDPHRYKDHYGDRRPHGDAYRSSGNYRNNSSPRKRPYEQYSNDRDHRGHRPYYDR</sequence>
<feature type="region of interest" description="Disordered" evidence="11">
    <location>
        <begin position="965"/>
        <end position="1036"/>
    </location>
</feature>
<feature type="compositionally biased region" description="Polar residues" evidence="11">
    <location>
        <begin position="95"/>
        <end position="106"/>
    </location>
</feature>
<dbReference type="SMART" id="SM00487">
    <property type="entry name" value="DEXDc"/>
    <property type="match status" value="1"/>
</dbReference>
<evidence type="ECO:0000256" key="4">
    <source>
        <dbReference type="ARBA" id="ARBA00022801"/>
    </source>
</evidence>
<dbReference type="PROSITE" id="PS50013">
    <property type="entry name" value="CHROMO_2"/>
    <property type="match status" value="2"/>
</dbReference>
<feature type="compositionally biased region" description="Polar residues" evidence="11">
    <location>
        <begin position="1258"/>
        <end position="1268"/>
    </location>
</feature>
<dbReference type="InterPro" id="IPR038718">
    <property type="entry name" value="SNF2-like_sf"/>
</dbReference>
<dbReference type="GO" id="GO:0034728">
    <property type="term" value="P:nucleosome organization"/>
    <property type="evidence" value="ECO:0007669"/>
    <property type="project" value="TreeGrafter"/>
</dbReference>
<feature type="region of interest" description="Disordered" evidence="11">
    <location>
        <begin position="1"/>
        <end position="184"/>
    </location>
</feature>
<feature type="compositionally biased region" description="Basic and acidic residues" evidence="11">
    <location>
        <begin position="944"/>
        <end position="955"/>
    </location>
</feature>
<keyword evidence="5" id="KW-0067">ATP-binding</keyword>
<dbReference type="Gene3D" id="6.10.140.1440">
    <property type="match status" value="1"/>
</dbReference>
<accession>A0A4W6CNG3</accession>
<gene>
    <name evidence="15" type="primary">CHD2</name>
</gene>
<evidence type="ECO:0000256" key="11">
    <source>
        <dbReference type="SAM" id="MobiDB-lite"/>
    </source>
</evidence>
<dbReference type="InterPro" id="IPR001650">
    <property type="entry name" value="Helicase_C-like"/>
</dbReference>
<dbReference type="InterPro" id="IPR049730">
    <property type="entry name" value="SNF2/RAD54-like_C"/>
</dbReference>
<dbReference type="Gene3D" id="3.40.50.10810">
    <property type="entry name" value="Tandem AAA-ATPase domain"/>
    <property type="match status" value="1"/>
</dbReference>
<reference evidence="15" key="2">
    <citation type="submission" date="2025-08" db="UniProtKB">
        <authorList>
            <consortium name="Ensembl"/>
        </authorList>
    </citation>
    <scope>IDENTIFICATION</scope>
</reference>
<dbReference type="SMART" id="SM00490">
    <property type="entry name" value="HELICc"/>
    <property type="match status" value="1"/>
</dbReference>
<dbReference type="PROSITE" id="PS00598">
    <property type="entry name" value="CHROMO_1"/>
    <property type="match status" value="2"/>
</dbReference>
<comment type="subcellular location">
    <subcellularLocation>
        <location evidence="1">Nucleus</location>
    </subcellularLocation>
</comment>
<evidence type="ECO:0000256" key="10">
    <source>
        <dbReference type="ARBA" id="ARBA00049360"/>
    </source>
</evidence>
<organism evidence="15 16">
    <name type="scientific">Lates calcarifer</name>
    <name type="common">Barramundi</name>
    <name type="synonym">Holocentrus calcarifer</name>
    <dbReference type="NCBI Taxonomy" id="8187"/>
    <lineage>
        <taxon>Eukaryota</taxon>
        <taxon>Metazoa</taxon>
        <taxon>Chordata</taxon>
        <taxon>Craniata</taxon>
        <taxon>Vertebrata</taxon>
        <taxon>Euteleostomi</taxon>
        <taxon>Actinopterygii</taxon>
        <taxon>Neopterygii</taxon>
        <taxon>Teleostei</taxon>
        <taxon>Neoteleostei</taxon>
        <taxon>Acanthomorphata</taxon>
        <taxon>Carangaria</taxon>
        <taxon>Carangaria incertae sedis</taxon>
        <taxon>Centropomidae</taxon>
        <taxon>Lates</taxon>
    </lineage>
</organism>
<feature type="compositionally biased region" description="Basic and acidic residues" evidence="11">
    <location>
        <begin position="965"/>
        <end position="974"/>
    </location>
</feature>
<dbReference type="InterPro" id="IPR000330">
    <property type="entry name" value="SNF2_N"/>
</dbReference>
<dbReference type="GO" id="GO:0003682">
    <property type="term" value="F:chromatin binding"/>
    <property type="evidence" value="ECO:0007669"/>
    <property type="project" value="TreeGrafter"/>
</dbReference>
<keyword evidence="2" id="KW-0677">Repeat</keyword>
<dbReference type="GO" id="GO:0005634">
    <property type="term" value="C:nucleus"/>
    <property type="evidence" value="ECO:0007669"/>
    <property type="project" value="UniProtKB-SubCell"/>
</dbReference>
<keyword evidence="7" id="KW-0238">DNA-binding</keyword>
<dbReference type="GO" id="GO:0005524">
    <property type="term" value="F:ATP binding"/>
    <property type="evidence" value="ECO:0007669"/>
    <property type="project" value="UniProtKB-KW"/>
</dbReference>
<evidence type="ECO:0000256" key="9">
    <source>
        <dbReference type="ARBA" id="ARBA00023242"/>
    </source>
</evidence>
<dbReference type="FunFam" id="3.40.50.10810:FF:000007">
    <property type="entry name" value="Chromodomain-helicase-DNA-binding protein 2 isoform 1"/>
    <property type="match status" value="1"/>
</dbReference>
<dbReference type="PANTHER" id="PTHR45623">
    <property type="entry name" value="CHROMODOMAIN-HELICASE-DNA-BINDING PROTEIN 3-RELATED-RELATED"/>
    <property type="match status" value="1"/>
</dbReference>
<keyword evidence="8" id="KW-0804">Transcription</keyword>
<evidence type="ECO:0000256" key="7">
    <source>
        <dbReference type="ARBA" id="ARBA00023125"/>
    </source>
</evidence>
<dbReference type="Proteomes" id="UP000314980">
    <property type="component" value="Unassembled WGS sequence"/>
</dbReference>
<dbReference type="SUPFAM" id="SSF54160">
    <property type="entry name" value="Chromo domain-like"/>
    <property type="match status" value="2"/>
</dbReference>
<evidence type="ECO:0000256" key="1">
    <source>
        <dbReference type="ARBA" id="ARBA00004123"/>
    </source>
</evidence>
<feature type="domain" description="Chromo" evidence="12">
    <location>
        <begin position="301"/>
        <end position="364"/>
    </location>
</feature>
<feature type="compositionally biased region" description="Basic residues" evidence="11">
    <location>
        <begin position="1022"/>
        <end position="1032"/>
    </location>
</feature>
<comment type="catalytic activity">
    <reaction evidence="10">
        <text>ATP + H2O = ADP + phosphate + H(+)</text>
        <dbReference type="Rhea" id="RHEA:13065"/>
        <dbReference type="ChEBI" id="CHEBI:15377"/>
        <dbReference type="ChEBI" id="CHEBI:15378"/>
        <dbReference type="ChEBI" id="CHEBI:30616"/>
        <dbReference type="ChEBI" id="CHEBI:43474"/>
        <dbReference type="ChEBI" id="CHEBI:456216"/>
    </reaction>
</comment>
<dbReference type="FunFam" id="3.40.50.300:FF:000130">
    <property type="entry name" value="Chromodomain-helicase-DNA-binding protein 2 isoform 1"/>
    <property type="match status" value="1"/>
</dbReference>
<dbReference type="Pfam" id="PF18375">
    <property type="entry name" value="CDH1_2_SANT_HL1"/>
    <property type="match status" value="1"/>
</dbReference>
<dbReference type="SMART" id="SM00298">
    <property type="entry name" value="CHROMO"/>
    <property type="match status" value="2"/>
</dbReference>
<dbReference type="Pfam" id="PF00271">
    <property type="entry name" value="Helicase_C"/>
    <property type="match status" value="1"/>
</dbReference>
<feature type="compositionally biased region" description="Low complexity" evidence="11">
    <location>
        <begin position="1471"/>
        <end position="1482"/>
    </location>
</feature>
<reference evidence="15" key="3">
    <citation type="submission" date="2025-09" db="UniProtKB">
        <authorList>
            <consortium name="Ensembl"/>
        </authorList>
    </citation>
    <scope>IDENTIFICATION</scope>
</reference>
<reference evidence="16" key="1">
    <citation type="submission" date="2015-09" db="EMBL/GenBank/DDBJ databases">
        <authorList>
            <person name="Sai Rama Sridatta P."/>
        </authorList>
    </citation>
    <scope>NUCLEOTIDE SEQUENCE [LARGE SCALE GENOMIC DNA]</scope>
</reference>
<feature type="region of interest" description="Disordered" evidence="11">
    <location>
        <begin position="936"/>
        <end position="955"/>
    </location>
</feature>
<evidence type="ECO:0000313" key="16">
    <source>
        <dbReference type="Proteomes" id="UP000314980"/>
    </source>
</evidence>
<feature type="domain" description="Helicase ATP-binding" evidence="13">
    <location>
        <begin position="404"/>
        <end position="574"/>
    </location>
</feature>
<dbReference type="InterPro" id="IPR023780">
    <property type="entry name" value="Chromo_domain"/>
</dbReference>
<keyword evidence="4" id="KW-0378">Hydrolase</keyword>
<feature type="compositionally biased region" description="Basic residues" evidence="11">
    <location>
        <begin position="83"/>
        <end position="94"/>
    </location>
</feature>
<feature type="region of interest" description="Disordered" evidence="11">
    <location>
        <begin position="1229"/>
        <end position="1276"/>
    </location>
</feature>
<dbReference type="Pfam" id="PF00176">
    <property type="entry name" value="SNF2-rel_dom"/>
    <property type="match status" value="1"/>
</dbReference>
<evidence type="ECO:0000256" key="3">
    <source>
        <dbReference type="ARBA" id="ARBA00022741"/>
    </source>
</evidence>
<dbReference type="InterPro" id="IPR027417">
    <property type="entry name" value="P-loop_NTPase"/>
</dbReference>
<dbReference type="InterPro" id="IPR014001">
    <property type="entry name" value="Helicase_ATP-bd"/>
</dbReference>
<feature type="domain" description="Helicase C-terminal" evidence="14">
    <location>
        <begin position="703"/>
        <end position="854"/>
    </location>
</feature>
<evidence type="ECO:0000313" key="15">
    <source>
        <dbReference type="Ensembl" id="ENSLCAP00010013877.1"/>
    </source>
</evidence>
<dbReference type="Pfam" id="PF00385">
    <property type="entry name" value="Chromo"/>
    <property type="match status" value="2"/>
</dbReference>
<feature type="compositionally biased region" description="Basic and acidic residues" evidence="11">
    <location>
        <begin position="1486"/>
        <end position="1506"/>
    </location>
</feature>
<dbReference type="CDD" id="cd18661">
    <property type="entry name" value="CD2_tandem_CHD1-2_like"/>
    <property type="match status" value="1"/>
</dbReference>
<dbReference type="InterPro" id="IPR016197">
    <property type="entry name" value="Chromo-like_dom_sf"/>
</dbReference>
<feature type="domain" description="Chromo" evidence="12">
    <location>
        <begin position="184"/>
        <end position="276"/>
    </location>
</feature>
<dbReference type="CDD" id="cd18793">
    <property type="entry name" value="SF2_C_SNF"/>
    <property type="match status" value="1"/>
</dbReference>
<dbReference type="InterPro" id="IPR000953">
    <property type="entry name" value="Chromo/chromo_shadow_dom"/>
</dbReference>
<feature type="region of interest" description="Disordered" evidence="11">
    <location>
        <begin position="1413"/>
        <end position="1506"/>
    </location>
</feature>
<dbReference type="Gene3D" id="2.40.50.40">
    <property type="match status" value="2"/>
</dbReference>
<dbReference type="Ensembl" id="ENSLCAT00010014177.1">
    <property type="protein sequence ID" value="ENSLCAP00010013877.1"/>
    <property type="gene ID" value="ENSLCAG00010006020.1"/>
</dbReference>
<dbReference type="PROSITE" id="PS51192">
    <property type="entry name" value="HELICASE_ATP_BIND_1"/>
    <property type="match status" value="1"/>
</dbReference>
<feature type="compositionally biased region" description="Basic and acidic residues" evidence="11">
    <location>
        <begin position="152"/>
        <end position="161"/>
    </location>
</feature>
<evidence type="ECO:0000259" key="12">
    <source>
        <dbReference type="PROSITE" id="PS50013"/>
    </source>
</evidence>
<feature type="compositionally biased region" description="Acidic residues" evidence="11">
    <location>
        <begin position="56"/>
        <end position="78"/>
    </location>
</feature>
<dbReference type="Gene3D" id="1.10.10.60">
    <property type="entry name" value="Homeodomain-like"/>
    <property type="match status" value="1"/>
</dbReference>
<evidence type="ECO:0000256" key="8">
    <source>
        <dbReference type="ARBA" id="ARBA00023163"/>
    </source>
</evidence>
<dbReference type="InterPro" id="IPR023779">
    <property type="entry name" value="Chromodomain_CS"/>
</dbReference>
<evidence type="ECO:0000259" key="14">
    <source>
        <dbReference type="PROSITE" id="PS51194"/>
    </source>
</evidence>
<evidence type="ECO:0000256" key="6">
    <source>
        <dbReference type="ARBA" id="ARBA00023015"/>
    </source>
</evidence>
<dbReference type="SUPFAM" id="SSF52540">
    <property type="entry name" value="P-loop containing nucleoside triphosphate hydrolases"/>
    <property type="match status" value="2"/>
</dbReference>
<dbReference type="Gene3D" id="3.40.50.300">
    <property type="entry name" value="P-loop containing nucleotide triphosphate hydrolases"/>
    <property type="match status" value="1"/>
</dbReference>
<protein>
    <submittedName>
        <fullName evidence="15">Chromodomain helicase DNA binding protein 2</fullName>
    </submittedName>
</protein>
<dbReference type="GO" id="GO:0042393">
    <property type="term" value="F:histone binding"/>
    <property type="evidence" value="ECO:0007669"/>
    <property type="project" value="TreeGrafter"/>
</dbReference>
<dbReference type="SMART" id="SM01176">
    <property type="entry name" value="DUF4208"/>
    <property type="match status" value="1"/>
</dbReference>
<dbReference type="CDD" id="cd18666">
    <property type="entry name" value="CD1_tandem_CHD1-2_like"/>
    <property type="match status" value="1"/>
</dbReference>
<name>A0A4W6CNG3_LATCA</name>
<feature type="compositionally biased region" description="Acidic residues" evidence="11">
    <location>
        <begin position="117"/>
        <end position="136"/>
    </location>
</feature>
<dbReference type="InterPro" id="IPR025260">
    <property type="entry name" value="CHD1-like_C"/>
</dbReference>
<dbReference type="Pfam" id="PF23588">
    <property type="entry name" value="HTH_CHD1_Hrp3"/>
    <property type="match status" value="1"/>
</dbReference>
<evidence type="ECO:0000256" key="5">
    <source>
        <dbReference type="ARBA" id="ARBA00022840"/>
    </source>
</evidence>
<evidence type="ECO:0000259" key="13">
    <source>
        <dbReference type="PROSITE" id="PS51192"/>
    </source>
</evidence>
<dbReference type="PROSITE" id="PS51194">
    <property type="entry name" value="HELICASE_CTER"/>
    <property type="match status" value="1"/>
</dbReference>
<keyword evidence="3" id="KW-0547">Nucleotide-binding</keyword>
<dbReference type="FunFam" id="2.40.50.40:FF:000014">
    <property type="entry name" value="Chromodomain-helicase-DNA-binding protein 2 isoform 1"/>
    <property type="match status" value="1"/>
</dbReference>
<evidence type="ECO:0000256" key="2">
    <source>
        <dbReference type="ARBA" id="ARBA00022737"/>
    </source>
</evidence>
<dbReference type="GO" id="GO:0140658">
    <property type="term" value="F:ATP-dependent chromatin remodeler activity"/>
    <property type="evidence" value="ECO:0007669"/>
    <property type="project" value="TreeGrafter"/>
</dbReference>
<feature type="compositionally biased region" description="Basic and acidic residues" evidence="11">
    <location>
        <begin position="1236"/>
        <end position="1256"/>
    </location>
</feature>
<dbReference type="InterPro" id="IPR040793">
    <property type="entry name" value="CDH1_2_SANT_HL1"/>
</dbReference>
<feature type="compositionally biased region" description="Basic and acidic residues" evidence="11">
    <location>
        <begin position="1418"/>
        <end position="1434"/>
    </location>
</feature>
<keyword evidence="16" id="KW-1185">Reference proteome</keyword>
<dbReference type="PANTHER" id="PTHR45623:SF19">
    <property type="entry name" value="CHROMODOMAIN-HELICASE-DNA-BINDING PROTEIN 2"/>
    <property type="match status" value="1"/>
</dbReference>
<dbReference type="GO" id="GO:0016887">
    <property type="term" value="F:ATP hydrolysis activity"/>
    <property type="evidence" value="ECO:0007669"/>
    <property type="project" value="TreeGrafter"/>
</dbReference>
<feature type="compositionally biased region" description="Basic and acidic residues" evidence="11">
    <location>
        <begin position="1446"/>
        <end position="1470"/>
    </location>
</feature>
<feature type="compositionally biased region" description="Acidic residues" evidence="11">
    <location>
        <begin position="162"/>
        <end position="184"/>
    </location>
</feature>
<dbReference type="GO" id="GO:0003677">
    <property type="term" value="F:DNA binding"/>
    <property type="evidence" value="ECO:0007669"/>
    <property type="project" value="UniProtKB-KW"/>
</dbReference>
<dbReference type="Pfam" id="PF13907">
    <property type="entry name" value="CHD1-like_C"/>
    <property type="match status" value="1"/>
</dbReference>
<dbReference type="GO" id="GO:0000785">
    <property type="term" value="C:chromatin"/>
    <property type="evidence" value="ECO:0007669"/>
    <property type="project" value="TreeGrafter"/>
</dbReference>
<keyword evidence="9" id="KW-0539">Nucleus</keyword>
<feature type="compositionally biased region" description="Polar residues" evidence="11">
    <location>
        <begin position="1436"/>
        <end position="1445"/>
    </location>
</feature>
<dbReference type="InterPro" id="IPR056302">
    <property type="entry name" value="CHD1-2/Hrp3_HTH"/>
</dbReference>
<proteinExistence type="predicted"/>